<gene>
    <name evidence="2" type="ORF">DILT_LOCUS19531</name>
</gene>
<reference evidence="2 3" key="1">
    <citation type="submission" date="2018-11" db="EMBL/GenBank/DDBJ databases">
        <authorList>
            <consortium name="Pathogen Informatics"/>
        </authorList>
    </citation>
    <scope>NUCLEOTIDE SEQUENCE [LARGE SCALE GENOMIC DNA]</scope>
</reference>
<keyword evidence="3" id="KW-1185">Reference proteome</keyword>
<evidence type="ECO:0000313" key="2">
    <source>
        <dbReference type="EMBL" id="VDN45150.1"/>
    </source>
</evidence>
<organism evidence="2 3">
    <name type="scientific">Dibothriocephalus latus</name>
    <name type="common">Fish tapeworm</name>
    <name type="synonym">Diphyllobothrium latum</name>
    <dbReference type="NCBI Taxonomy" id="60516"/>
    <lineage>
        <taxon>Eukaryota</taxon>
        <taxon>Metazoa</taxon>
        <taxon>Spiralia</taxon>
        <taxon>Lophotrochozoa</taxon>
        <taxon>Platyhelminthes</taxon>
        <taxon>Cestoda</taxon>
        <taxon>Eucestoda</taxon>
        <taxon>Diphyllobothriidea</taxon>
        <taxon>Diphyllobothriidae</taxon>
        <taxon>Dibothriocephalus</taxon>
    </lineage>
</organism>
<feature type="domain" description="VIT" evidence="1">
    <location>
        <begin position="1"/>
        <end position="32"/>
    </location>
</feature>
<dbReference type="OrthoDB" id="1729737at2759"/>
<name>A0A3P7NVH3_DIBLA</name>
<accession>A0A3P7NVH3</accession>
<dbReference type="InterPro" id="IPR013694">
    <property type="entry name" value="VIT"/>
</dbReference>
<evidence type="ECO:0000259" key="1">
    <source>
        <dbReference type="PROSITE" id="PS51468"/>
    </source>
</evidence>
<dbReference type="AlphaFoldDB" id="A0A3P7NVH3"/>
<protein>
    <recommendedName>
        <fullName evidence="1">VIT domain-containing protein</fullName>
    </recommendedName>
</protein>
<sequence>MEKDELMGDTFAMKVGNIPPSETAVIKLRYVCRLQARKVTDDAANRAVAVFRLPSVLNPRYTPPSSETERQFGPSSAIPVCKVNVPYKFFFSAGLKSQCAIMAVNSAKDVFKLTYHGEDKTAAKVIIMPSKSHNISGLPNIVNVL</sequence>
<evidence type="ECO:0000313" key="3">
    <source>
        <dbReference type="Proteomes" id="UP000281553"/>
    </source>
</evidence>
<proteinExistence type="predicted"/>
<dbReference type="PANTHER" id="PTHR45737">
    <property type="entry name" value="VON WILLEBRAND FACTOR A DOMAIN-CONTAINING PROTEIN 5A"/>
    <property type="match status" value="1"/>
</dbReference>
<dbReference type="PANTHER" id="PTHR45737:SF6">
    <property type="entry name" value="VON WILLEBRAND FACTOR A DOMAIN-CONTAINING PROTEIN 5A"/>
    <property type="match status" value="1"/>
</dbReference>
<dbReference type="PROSITE" id="PS51468">
    <property type="entry name" value="VIT"/>
    <property type="match status" value="1"/>
</dbReference>
<dbReference type="Proteomes" id="UP000281553">
    <property type="component" value="Unassembled WGS sequence"/>
</dbReference>
<dbReference type="EMBL" id="UYRU01114923">
    <property type="protein sequence ID" value="VDN45150.1"/>
    <property type="molecule type" value="Genomic_DNA"/>
</dbReference>